<feature type="compositionally biased region" description="Basic and acidic residues" evidence="2">
    <location>
        <begin position="808"/>
        <end position="817"/>
    </location>
</feature>
<evidence type="ECO:0000313" key="4">
    <source>
        <dbReference type="Proteomes" id="UP000494165"/>
    </source>
</evidence>
<protein>
    <submittedName>
        <fullName evidence="3">Uncharacterized protein</fullName>
    </submittedName>
</protein>
<feature type="region of interest" description="Disordered" evidence="2">
    <location>
        <begin position="393"/>
        <end position="430"/>
    </location>
</feature>
<feature type="region of interest" description="Disordered" evidence="2">
    <location>
        <begin position="141"/>
        <end position="166"/>
    </location>
</feature>
<feature type="compositionally biased region" description="Pro residues" evidence="2">
    <location>
        <begin position="932"/>
        <end position="952"/>
    </location>
</feature>
<dbReference type="EMBL" id="CADEPI010000052">
    <property type="protein sequence ID" value="CAB3370444.1"/>
    <property type="molecule type" value="Genomic_DNA"/>
</dbReference>
<keyword evidence="1" id="KW-0175">Coiled coil</keyword>
<feature type="region of interest" description="Disordered" evidence="2">
    <location>
        <begin position="206"/>
        <end position="260"/>
    </location>
</feature>
<accession>A0A8S1CLP0</accession>
<feature type="compositionally biased region" description="Pro residues" evidence="2">
    <location>
        <begin position="885"/>
        <end position="894"/>
    </location>
</feature>
<feature type="compositionally biased region" description="Basic and acidic residues" evidence="2">
    <location>
        <begin position="420"/>
        <end position="430"/>
    </location>
</feature>
<evidence type="ECO:0000256" key="1">
    <source>
        <dbReference type="SAM" id="Coils"/>
    </source>
</evidence>
<sequence>MERRRLRGGPLERGFASHLAASAASQSVLVLAGFTHTSRAAQGPPHRHAPRVTLALQVRPLEQAAGGQACDHWQNRIYSIKGMATTTSAAAAEQAAECDEVTESLEMLDAVLLQFDEEKQTPPPPEEAARIISSLVGSPYQSLQRGQGTQTTFPRPNKKLSSQFGSLPFDLSSHAAPAAPPWLNKESARNNLHLPIQNPLTATMVHSSEEEEQFSDDSLEGQVWSSDRDLSNDREDTGSRGDVISASEDGEKEQSSRDDGRVSIAWSIEWNNHTKPDEPDINGKGTYVIKDKKRRLCLEEGLFDRPQIATSKSSDHLHKLSKHISRGRSLPSLSMGKPLENGVVVPIEPEEEAESRVNGFGRAGENSLDACDSLCEEEKIVLPVEAVNVAITHTENQNEENTEPDEKLEKDVSEPEIESTVEKAEEESSVKDEIVEEIVSPSVENLLPEEKLVEDEVTVLVNQEEVEEESVVVKDEVTEVEPEVRENVEDEEEVQAPPLSEILDSGSDSEEEEEVQQVAETPGPCELSFKIMRPKMISRPNSMVATEENVVVYTNSVTLYPDAGLITYYDDEPKAKPTKEAVAEAAPSLLRPKSCSDITTAAFACVDISLDEEPLSLEPITVEATSTTITITETEDETLEAEEDEAEELEEEVHERLMELPVKVDCLVQTDISGLGKRLCLESPGEQVKEMVVPSMAGFTPVTEHKSLELSLLAAKKPILGPGAEEVPAIEKPSFVAPPALQCRERRRQHLGSHTDVNAVPAHRHSVPESFLFPGSFTIPLSFAVVNKPGLDAATAAPLAAAPTAPAEEPRERRKELPPPPLPQHQHVPKYIENRPRQKTPTEPEYRSVHKNRPPVPPHQNLVELYSEPRSFPDAPAAAAAAVAAPPPPPPPPLASTFSDQKPAVPEHKGAAAAAAAAPSVPEHRSSFAEQPLPPTPLTPLTPDRPLPPSPRLLPTSASFAPARDRPPCPTGPLAPQHPQDPLRRRRNRKGTQRPAQSPPGLHAAARPGRRHPSQGRRGGDGAEEAPSAGGAAARVATGNARVLAGLRHPPRPLPRPGHPRAQVVPVGGGGGAVRARPRLVPEAAAAGGPVDGAPRAGRLGGGRGRRGPQAPHAAAQHESAQVLPPVVAARRCAGSPAC</sequence>
<feature type="compositionally biased region" description="Basic and acidic residues" evidence="2">
    <location>
        <begin position="226"/>
        <end position="239"/>
    </location>
</feature>
<feature type="coiled-coil region" evidence="1">
    <location>
        <begin position="632"/>
        <end position="659"/>
    </location>
</feature>
<comment type="caution">
    <text evidence="3">The sequence shown here is derived from an EMBL/GenBank/DDBJ whole genome shotgun (WGS) entry which is preliminary data.</text>
</comment>
<evidence type="ECO:0000256" key="2">
    <source>
        <dbReference type="SAM" id="MobiDB-lite"/>
    </source>
</evidence>
<name>A0A8S1CLP0_9INSE</name>
<reference evidence="3 4" key="1">
    <citation type="submission" date="2020-04" db="EMBL/GenBank/DDBJ databases">
        <authorList>
            <person name="Alioto T."/>
            <person name="Alioto T."/>
            <person name="Gomez Garrido J."/>
        </authorList>
    </citation>
    <scope>NUCLEOTIDE SEQUENCE [LARGE SCALE GENOMIC DNA]</scope>
</reference>
<feature type="compositionally biased region" description="Acidic residues" evidence="2">
    <location>
        <begin position="209"/>
        <end position="219"/>
    </location>
</feature>
<feature type="compositionally biased region" description="Basic and acidic residues" evidence="2">
    <location>
        <begin position="404"/>
        <end position="413"/>
    </location>
</feature>
<dbReference type="Proteomes" id="UP000494165">
    <property type="component" value="Unassembled WGS sequence"/>
</dbReference>
<feature type="compositionally biased region" description="Low complexity" evidence="2">
    <location>
        <begin position="1084"/>
        <end position="1098"/>
    </location>
</feature>
<feature type="compositionally biased region" description="Polar residues" evidence="2">
    <location>
        <begin position="141"/>
        <end position="165"/>
    </location>
</feature>
<dbReference type="AlphaFoldDB" id="A0A8S1CLP0"/>
<feature type="region of interest" description="Disordered" evidence="2">
    <location>
        <begin position="799"/>
        <end position="861"/>
    </location>
</feature>
<feature type="compositionally biased region" description="Basic and acidic residues" evidence="2">
    <location>
        <begin position="830"/>
        <end position="848"/>
    </location>
</feature>
<organism evidence="3 4">
    <name type="scientific">Cloeon dipterum</name>
    <dbReference type="NCBI Taxonomy" id="197152"/>
    <lineage>
        <taxon>Eukaryota</taxon>
        <taxon>Metazoa</taxon>
        <taxon>Ecdysozoa</taxon>
        <taxon>Arthropoda</taxon>
        <taxon>Hexapoda</taxon>
        <taxon>Insecta</taxon>
        <taxon>Pterygota</taxon>
        <taxon>Palaeoptera</taxon>
        <taxon>Ephemeroptera</taxon>
        <taxon>Pisciforma</taxon>
        <taxon>Baetidae</taxon>
        <taxon>Cloeon</taxon>
    </lineage>
</organism>
<keyword evidence="4" id="KW-1185">Reference proteome</keyword>
<proteinExistence type="predicted"/>
<feature type="compositionally biased region" description="Low complexity" evidence="2">
    <location>
        <begin position="1025"/>
        <end position="1041"/>
    </location>
</feature>
<gene>
    <name evidence="3" type="ORF">CLODIP_2_CD10684</name>
</gene>
<evidence type="ECO:0000313" key="3">
    <source>
        <dbReference type="EMBL" id="CAB3370444.1"/>
    </source>
</evidence>
<feature type="region of interest" description="Disordered" evidence="2">
    <location>
        <begin position="877"/>
        <end position="1123"/>
    </location>
</feature>